<proteinExistence type="predicted"/>
<evidence type="ECO:0000313" key="2">
    <source>
        <dbReference type="Proteomes" id="UP000245921"/>
    </source>
</evidence>
<dbReference type="AlphaFoldDB" id="A0AA45HIQ4"/>
<dbReference type="Proteomes" id="UP000245921">
    <property type="component" value="Unassembled WGS sequence"/>
</dbReference>
<evidence type="ECO:0000313" key="1">
    <source>
        <dbReference type="EMBL" id="PWJ92200.1"/>
    </source>
</evidence>
<gene>
    <name evidence="1" type="ORF">C7380_10983</name>
</gene>
<accession>A0AA45HIQ4</accession>
<protein>
    <submittedName>
        <fullName evidence="1">Uncharacterized protein</fullName>
    </submittedName>
</protein>
<name>A0AA45HIQ4_9BACT</name>
<dbReference type="RefSeq" id="WP_158274843.1">
    <property type="nucleotide sequence ID" value="NZ_JAMHJO010000009.1"/>
</dbReference>
<reference evidence="1 2" key="1">
    <citation type="submission" date="2018-05" db="EMBL/GenBank/DDBJ databases">
        <title>Genomic Encyclopedia of Type Strains, Phase IV (KMG-IV): sequencing the most valuable type-strain genomes for metagenomic binning, comparative biology and taxonomic classification.</title>
        <authorList>
            <person name="Goeker M."/>
        </authorList>
    </citation>
    <scope>NUCLEOTIDE SEQUENCE [LARGE SCALE GENOMIC DNA]</scope>
    <source>
        <strain evidence="1 2">DSM 24906</strain>
    </source>
</reference>
<dbReference type="EMBL" id="QGGI01000009">
    <property type="protein sequence ID" value="PWJ92200.1"/>
    <property type="molecule type" value="Genomic_DNA"/>
</dbReference>
<sequence>MNINFKDYVREMDLIPKYIYFRDIENIPKDSSVMKELRKNLLMHFHIKKL</sequence>
<keyword evidence="2" id="KW-1185">Reference proteome</keyword>
<organism evidence="1 2">
    <name type="scientific">Oceanotoga teriensis</name>
    <dbReference type="NCBI Taxonomy" id="515440"/>
    <lineage>
        <taxon>Bacteria</taxon>
        <taxon>Thermotogati</taxon>
        <taxon>Thermotogota</taxon>
        <taxon>Thermotogae</taxon>
        <taxon>Petrotogales</taxon>
        <taxon>Petrotogaceae</taxon>
        <taxon>Oceanotoga</taxon>
    </lineage>
</organism>
<comment type="caution">
    <text evidence="1">The sequence shown here is derived from an EMBL/GenBank/DDBJ whole genome shotgun (WGS) entry which is preliminary data.</text>
</comment>